<evidence type="ECO:0000313" key="1">
    <source>
        <dbReference type="EMBL" id="DAD88038.1"/>
    </source>
</evidence>
<sequence length="30" mass="3301">MTQSIASSNIIEKSFKVLPFSKSFIPEALS</sequence>
<dbReference type="EMBL" id="BK015034">
    <property type="protein sequence ID" value="DAD88038.1"/>
    <property type="molecule type" value="Genomic_DNA"/>
</dbReference>
<accession>A0A8S5N0C4</accession>
<proteinExistence type="predicted"/>
<name>A0A8S5N0C4_9CAUD</name>
<reference evidence="1" key="1">
    <citation type="journal article" date="2021" name="Proc. Natl. Acad. Sci. U.S.A.">
        <title>A Catalog of Tens of Thousands of Viruses from Human Metagenomes Reveals Hidden Associations with Chronic Diseases.</title>
        <authorList>
            <person name="Tisza M.J."/>
            <person name="Buck C.B."/>
        </authorList>
    </citation>
    <scope>NUCLEOTIDE SEQUENCE</scope>
    <source>
        <strain evidence="1">CtdYc1</strain>
    </source>
</reference>
<protein>
    <submittedName>
        <fullName evidence="1">Uncharacterized protein</fullName>
    </submittedName>
</protein>
<organism evidence="1">
    <name type="scientific">Siphoviridae sp. ctdYc1</name>
    <dbReference type="NCBI Taxonomy" id="2826399"/>
    <lineage>
        <taxon>Viruses</taxon>
        <taxon>Duplodnaviria</taxon>
        <taxon>Heunggongvirae</taxon>
        <taxon>Uroviricota</taxon>
        <taxon>Caudoviricetes</taxon>
    </lineage>
</organism>